<keyword evidence="2" id="KW-1185">Reference proteome</keyword>
<gene>
    <name evidence="1" type="ORF">MRB53_018668</name>
</gene>
<evidence type="ECO:0000313" key="1">
    <source>
        <dbReference type="EMBL" id="KAJ8641974.1"/>
    </source>
</evidence>
<dbReference type="Proteomes" id="UP001234297">
    <property type="component" value="Chromosome 5"/>
</dbReference>
<evidence type="ECO:0000313" key="2">
    <source>
        <dbReference type="Proteomes" id="UP001234297"/>
    </source>
</evidence>
<reference evidence="1 2" key="1">
    <citation type="journal article" date="2022" name="Hortic Res">
        <title>A haplotype resolved chromosomal level avocado genome allows analysis of novel avocado genes.</title>
        <authorList>
            <person name="Nath O."/>
            <person name="Fletcher S.J."/>
            <person name="Hayward A."/>
            <person name="Shaw L.M."/>
            <person name="Masouleh A.K."/>
            <person name="Furtado A."/>
            <person name="Henry R.J."/>
            <person name="Mitter N."/>
        </authorList>
    </citation>
    <scope>NUCLEOTIDE SEQUENCE [LARGE SCALE GENOMIC DNA]</scope>
    <source>
        <strain evidence="2">cv. Hass</strain>
    </source>
</reference>
<protein>
    <submittedName>
        <fullName evidence="1">Uncharacterized protein</fullName>
    </submittedName>
</protein>
<organism evidence="1 2">
    <name type="scientific">Persea americana</name>
    <name type="common">Avocado</name>
    <dbReference type="NCBI Taxonomy" id="3435"/>
    <lineage>
        <taxon>Eukaryota</taxon>
        <taxon>Viridiplantae</taxon>
        <taxon>Streptophyta</taxon>
        <taxon>Embryophyta</taxon>
        <taxon>Tracheophyta</taxon>
        <taxon>Spermatophyta</taxon>
        <taxon>Magnoliopsida</taxon>
        <taxon>Magnoliidae</taxon>
        <taxon>Laurales</taxon>
        <taxon>Lauraceae</taxon>
        <taxon>Persea</taxon>
    </lineage>
</organism>
<sequence>MTSSGEYSTNQKPYLSSKSRIFTSNPNLLHAETWLDLRLSGWSGPALGLEWSHQIVWEGRGKASAGSDTCDGGNLKELLDSWDPRFL</sequence>
<accession>A0ACC2M8M8</accession>
<proteinExistence type="predicted"/>
<dbReference type="EMBL" id="CM056813">
    <property type="protein sequence ID" value="KAJ8641974.1"/>
    <property type="molecule type" value="Genomic_DNA"/>
</dbReference>
<comment type="caution">
    <text evidence="1">The sequence shown here is derived from an EMBL/GenBank/DDBJ whole genome shotgun (WGS) entry which is preliminary data.</text>
</comment>
<name>A0ACC2M8M8_PERAE</name>